<sequence length="171" mass="18565">MPGDPATVQRAPDGKLLPGSKLGGGRPKGARAQFTEQFIADFRDVWQQHGLDALKKVAKKQPLQLIKAAVALQPKNIDLEVSPSEGGLVINLMGMRHPLQTPLEGEYSEVTVDQTVETDPSALEKHESEALYWHIPGTNSPEKVSADTSGHVQADTPPKPTKPRARARKPQ</sequence>
<evidence type="ECO:0000256" key="1">
    <source>
        <dbReference type="SAM" id="MobiDB-lite"/>
    </source>
</evidence>
<feature type="compositionally biased region" description="Polar residues" evidence="1">
    <location>
        <begin position="137"/>
        <end position="151"/>
    </location>
</feature>
<feature type="region of interest" description="Disordered" evidence="1">
    <location>
        <begin position="1"/>
        <end position="29"/>
    </location>
</feature>
<keyword evidence="3" id="KW-1185">Reference proteome</keyword>
<dbReference type="AlphaFoldDB" id="A0A5C8ZMW9"/>
<protein>
    <submittedName>
        <fullName evidence="2">Uncharacterized protein</fullName>
    </submittedName>
</protein>
<proteinExistence type="predicted"/>
<name>A0A5C8ZMW9_9GAMM</name>
<reference evidence="2 3" key="1">
    <citation type="submission" date="2019-08" db="EMBL/GenBank/DDBJ databases">
        <title>Parahaliea maris sp. nov., isolated from the surface seawater.</title>
        <authorList>
            <person name="Liu Y."/>
        </authorList>
    </citation>
    <scope>NUCLEOTIDE SEQUENCE [LARGE SCALE GENOMIC DNA]</scope>
    <source>
        <strain evidence="2 3">HSLHS9</strain>
    </source>
</reference>
<comment type="caution">
    <text evidence="2">The sequence shown here is derived from an EMBL/GenBank/DDBJ whole genome shotgun (WGS) entry which is preliminary data.</text>
</comment>
<organism evidence="2 3">
    <name type="scientific">Parahaliea maris</name>
    <dbReference type="NCBI Taxonomy" id="2716870"/>
    <lineage>
        <taxon>Bacteria</taxon>
        <taxon>Pseudomonadati</taxon>
        <taxon>Pseudomonadota</taxon>
        <taxon>Gammaproteobacteria</taxon>
        <taxon>Cellvibrionales</taxon>
        <taxon>Halieaceae</taxon>
        <taxon>Parahaliea</taxon>
    </lineage>
</organism>
<evidence type="ECO:0000313" key="2">
    <source>
        <dbReference type="EMBL" id="TXS89080.1"/>
    </source>
</evidence>
<gene>
    <name evidence="2" type="ORF">FV139_20595</name>
</gene>
<feature type="compositionally biased region" description="Basic residues" evidence="1">
    <location>
        <begin position="161"/>
        <end position="171"/>
    </location>
</feature>
<dbReference type="RefSeq" id="WP_148070378.1">
    <property type="nucleotide sequence ID" value="NZ_VRZA01000012.1"/>
</dbReference>
<evidence type="ECO:0000313" key="3">
    <source>
        <dbReference type="Proteomes" id="UP000321039"/>
    </source>
</evidence>
<dbReference type="Proteomes" id="UP000321039">
    <property type="component" value="Unassembled WGS sequence"/>
</dbReference>
<accession>A0A5C8ZMW9</accession>
<feature type="region of interest" description="Disordered" evidence="1">
    <location>
        <begin position="136"/>
        <end position="171"/>
    </location>
</feature>
<dbReference type="EMBL" id="VRZA01000012">
    <property type="protein sequence ID" value="TXS89080.1"/>
    <property type="molecule type" value="Genomic_DNA"/>
</dbReference>